<name>A0AAN9N0Z1_CANGL</name>
<dbReference type="PANTHER" id="PTHR11122:SF13">
    <property type="entry name" value="GLUCOSE-6-PHOSPHATE 1-EPIMERASE"/>
    <property type="match status" value="1"/>
</dbReference>
<sequence>MTRGVHIKEKAMADFGDDEYKHMLCVKDAAIEKPMALKLGEGWKGRLEFSVVPSGYYSGQLDSQRDLQDN</sequence>
<accession>A0AAN9N0Z1</accession>
<dbReference type="Gene3D" id="2.70.98.10">
    <property type="match status" value="1"/>
</dbReference>
<dbReference type="PANTHER" id="PTHR11122">
    <property type="entry name" value="APOSPORY-ASSOCIATED PROTEIN C-RELATED"/>
    <property type="match status" value="1"/>
</dbReference>
<keyword evidence="2" id="KW-1185">Reference proteome</keyword>
<evidence type="ECO:0000313" key="2">
    <source>
        <dbReference type="Proteomes" id="UP001367508"/>
    </source>
</evidence>
<protein>
    <submittedName>
        <fullName evidence="1">Uncharacterized protein</fullName>
    </submittedName>
</protein>
<reference evidence="1 2" key="1">
    <citation type="submission" date="2024-01" db="EMBL/GenBank/DDBJ databases">
        <title>The genomes of 5 underutilized Papilionoideae crops provide insights into root nodulation and disease resistanc.</title>
        <authorList>
            <person name="Jiang F."/>
        </authorList>
    </citation>
    <scope>NUCLEOTIDE SEQUENCE [LARGE SCALE GENOMIC DNA]</scope>
    <source>
        <strain evidence="1">LVBAO_FW01</strain>
        <tissue evidence="1">Leaves</tissue>
    </source>
</reference>
<dbReference type="InterPro" id="IPR014718">
    <property type="entry name" value="GH-type_carb-bd"/>
</dbReference>
<gene>
    <name evidence="1" type="ORF">VNO77_03333</name>
</gene>
<dbReference type="EMBL" id="JAYMYQ010000001">
    <property type="protein sequence ID" value="KAK7361283.1"/>
    <property type="molecule type" value="Genomic_DNA"/>
</dbReference>
<organism evidence="1 2">
    <name type="scientific">Canavalia gladiata</name>
    <name type="common">Sword bean</name>
    <name type="synonym">Dolichos gladiatus</name>
    <dbReference type="NCBI Taxonomy" id="3824"/>
    <lineage>
        <taxon>Eukaryota</taxon>
        <taxon>Viridiplantae</taxon>
        <taxon>Streptophyta</taxon>
        <taxon>Embryophyta</taxon>
        <taxon>Tracheophyta</taxon>
        <taxon>Spermatophyta</taxon>
        <taxon>Magnoliopsida</taxon>
        <taxon>eudicotyledons</taxon>
        <taxon>Gunneridae</taxon>
        <taxon>Pentapetalae</taxon>
        <taxon>rosids</taxon>
        <taxon>fabids</taxon>
        <taxon>Fabales</taxon>
        <taxon>Fabaceae</taxon>
        <taxon>Papilionoideae</taxon>
        <taxon>50 kb inversion clade</taxon>
        <taxon>NPAAA clade</taxon>
        <taxon>indigoferoid/millettioid clade</taxon>
        <taxon>Phaseoleae</taxon>
        <taxon>Canavalia</taxon>
    </lineage>
</organism>
<proteinExistence type="predicted"/>
<dbReference type="AlphaFoldDB" id="A0AAN9N0Z1"/>
<dbReference type="GO" id="GO:0030246">
    <property type="term" value="F:carbohydrate binding"/>
    <property type="evidence" value="ECO:0007669"/>
    <property type="project" value="InterPro"/>
</dbReference>
<dbReference type="Proteomes" id="UP001367508">
    <property type="component" value="Unassembled WGS sequence"/>
</dbReference>
<evidence type="ECO:0000313" key="1">
    <source>
        <dbReference type="EMBL" id="KAK7361283.1"/>
    </source>
</evidence>
<comment type="caution">
    <text evidence="1">The sequence shown here is derived from an EMBL/GenBank/DDBJ whole genome shotgun (WGS) entry which is preliminary data.</text>
</comment>
<dbReference type="GO" id="GO:0005737">
    <property type="term" value="C:cytoplasm"/>
    <property type="evidence" value="ECO:0007669"/>
    <property type="project" value="TreeGrafter"/>
</dbReference>
<dbReference type="GO" id="GO:0047938">
    <property type="term" value="F:glucose-6-phosphate 1-epimerase activity"/>
    <property type="evidence" value="ECO:0007669"/>
    <property type="project" value="TreeGrafter"/>
</dbReference>